<dbReference type="InterPro" id="IPR001763">
    <property type="entry name" value="Rhodanese-like_dom"/>
</dbReference>
<accession>A0A0P4W540</accession>
<dbReference type="EMBL" id="GDRN01089014">
    <property type="protein sequence ID" value="JAI60735.1"/>
    <property type="molecule type" value="Transcribed_RNA"/>
</dbReference>
<organism evidence="2">
    <name type="scientific">Scylla olivacea</name>
    <name type="common">Orange mud crab</name>
    <name type="synonym">Cancer olivacea</name>
    <dbReference type="NCBI Taxonomy" id="85551"/>
    <lineage>
        <taxon>Eukaryota</taxon>
        <taxon>Metazoa</taxon>
        <taxon>Ecdysozoa</taxon>
        <taxon>Arthropoda</taxon>
        <taxon>Crustacea</taxon>
        <taxon>Multicrustacea</taxon>
        <taxon>Malacostraca</taxon>
        <taxon>Eumalacostraca</taxon>
        <taxon>Eucarida</taxon>
        <taxon>Decapoda</taxon>
        <taxon>Pleocyemata</taxon>
        <taxon>Brachyura</taxon>
        <taxon>Eubrachyura</taxon>
        <taxon>Portunoidea</taxon>
        <taxon>Portunidae</taxon>
        <taxon>Portuninae</taxon>
        <taxon>Scylla</taxon>
    </lineage>
</organism>
<dbReference type="AlphaFoldDB" id="A0A0P4W540"/>
<evidence type="ECO:0000259" key="1">
    <source>
        <dbReference type="PROSITE" id="PS50206"/>
    </source>
</evidence>
<evidence type="ECO:0000313" key="2">
    <source>
        <dbReference type="EMBL" id="JAI60735.1"/>
    </source>
</evidence>
<dbReference type="PANTHER" id="PTHR44086:SF10">
    <property type="entry name" value="THIOSULFATE SULFURTRANSFERASE_RHODANESE-LIKE DOMAIN-CONTAINING PROTEIN 3"/>
    <property type="match status" value="1"/>
</dbReference>
<name>A0A0P4W540_SCYOL</name>
<proteinExistence type="predicted"/>
<protein>
    <recommendedName>
        <fullName evidence="1">Rhodanese domain-containing protein</fullName>
    </recommendedName>
</protein>
<dbReference type="Pfam" id="PF00581">
    <property type="entry name" value="Rhodanese"/>
    <property type="match status" value="1"/>
</dbReference>
<dbReference type="PANTHER" id="PTHR44086">
    <property type="entry name" value="THIOSULFATE SULFURTRANSFERASE RDL2, MITOCHONDRIAL-RELATED"/>
    <property type="match status" value="1"/>
</dbReference>
<feature type="domain" description="Rhodanese" evidence="1">
    <location>
        <begin position="12"/>
        <end position="113"/>
    </location>
</feature>
<dbReference type="Gene3D" id="3.40.250.10">
    <property type="entry name" value="Rhodanese-like domain"/>
    <property type="match status" value="1"/>
</dbReference>
<dbReference type="InterPro" id="IPR036873">
    <property type="entry name" value="Rhodanese-like_dom_sf"/>
</dbReference>
<dbReference type="SUPFAM" id="SSF52821">
    <property type="entry name" value="Rhodanese/Cell cycle control phosphatase"/>
    <property type="match status" value="1"/>
</dbReference>
<sequence>MTDIEYEELAANLDSFVVVDVRGRNEVKRNGQIPGSHCVPIGELEDAFDLDDDAFQEKYGFAKPSAEQTVVTLCQVGGRARRAGDALAKKGLQARVYMGSFEDWTAKGGKVDPGTPFQSAN</sequence>
<reference evidence="2" key="1">
    <citation type="submission" date="2015-09" db="EMBL/GenBank/DDBJ databases">
        <title>Scylla olivacea transcriptome.</title>
        <authorList>
            <person name="Ikhwanuddin M."/>
        </authorList>
    </citation>
    <scope>NUCLEOTIDE SEQUENCE</scope>
</reference>
<dbReference type="PROSITE" id="PS50206">
    <property type="entry name" value="RHODANESE_3"/>
    <property type="match status" value="1"/>
</dbReference>
<dbReference type="SMART" id="SM00450">
    <property type="entry name" value="RHOD"/>
    <property type="match status" value="1"/>
</dbReference>